<dbReference type="Ensembl" id="ENSCSAVT00000008036.1">
    <property type="protein sequence ID" value="ENSCSAVP00000007930.1"/>
    <property type="gene ID" value="ENSCSAVG00000004733.1"/>
</dbReference>
<dbReference type="GO" id="GO:0005737">
    <property type="term" value="C:cytoplasm"/>
    <property type="evidence" value="ECO:0007669"/>
    <property type="project" value="UniProtKB-SubCell"/>
</dbReference>
<dbReference type="GO" id="GO:0002098">
    <property type="term" value="P:tRNA wobble uridine modification"/>
    <property type="evidence" value="ECO:0007669"/>
    <property type="project" value="InterPro"/>
</dbReference>
<dbReference type="Pfam" id="PF05625">
    <property type="entry name" value="PAXNEB"/>
    <property type="match status" value="1"/>
</dbReference>
<dbReference type="GeneTree" id="ENSGT00390000001443"/>
<dbReference type="STRING" id="51511.ENSCSAVP00000007930"/>
<reference evidence="10" key="2">
    <citation type="submission" date="2025-08" db="UniProtKB">
        <authorList>
            <consortium name="Ensembl"/>
        </authorList>
    </citation>
    <scope>IDENTIFICATION</scope>
</reference>
<accession>H2YRH0</accession>
<comment type="subcellular location">
    <subcellularLocation>
        <location evidence="2">Cytoplasm</location>
    </subcellularLocation>
    <subcellularLocation>
        <location evidence="1">Nucleus</location>
    </subcellularLocation>
</comment>
<dbReference type="FunFam" id="3.40.50.300:FF:003211">
    <property type="entry name" value="Elongator complex protein, putative"/>
    <property type="match status" value="1"/>
</dbReference>
<protein>
    <recommendedName>
        <fullName evidence="5">Elongator complex protein 4</fullName>
    </recommendedName>
</protein>
<evidence type="ECO:0000256" key="3">
    <source>
        <dbReference type="ARBA" id="ARBA00005043"/>
    </source>
</evidence>
<dbReference type="HOGENOM" id="CLU_031345_3_1_1"/>
<evidence type="ECO:0000256" key="7">
    <source>
        <dbReference type="ARBA" id="ARBA00022694"/>
    </source>
</evidence>
<name>H2YRH0_CIOSA</name>
<dbReference type="eggNOG" id="KOG3949">
    <property type="taxonomic scope" value="Eukaryota"/>
</dbReference>
<comment type="pathway">
    <text evidence="3">tRNA modification; 5-methoxycarbonylmethyl-2-thiouridine-tRNA biosynthesis.</text>
</comment>
<evidence type="ECO:0000256" key="8">
    <source>
        <dbReference type="ARBA" id="ARBA00023242"/>
    </source>
</evidence>
<dbReference type="GO" id="GO:0008023">
    <property type="term" value="C:transcription elongation factor complex"/>
    <property type="evidence" value="ECO:0007669"/>
    <property type="project" value="TreeGrafter"/>
</dbReference>
<keyword evidence="11" id="KW-1185">Reference proteome</keyword>
<evidence type="ECO:0000256" key="1">
    <source>
        <dbReference type="ARBA" id="ARBA00004123"/>
    </source>
</evidence>
<keyword evidence="7" id="KW-0819">tRNA processing</keyword>
<dbReference type="PANTHER" id="PTHR12896">
    <property type="entry name" value="PAX6 NEIGHBOR PROTEIN PAXNEB"/>
    <property type="match status" value="1"/>
</dbReference>
<reference evidence="11" key="1">
    <citation type="submission" date="2003-08" db="EMBL/GenBank/DDBJ databases">
        <authorList>
            <person name="Birren B."/>
            <person name="Nusbaum C."/>
            <person name="Abebe A."/>
            <person name="Abouelleil A."/>
            <person name="Adekoya E."/>
            <person name="Ait-zahra M."/>
            <person name="Allen N."/>
            <person name="Allen T."/>
            <person name="An P."/>
            <person name="Anderson M."/>
            <person name="Anderson S."/>
            <person name="Arachchi H."/>
            <person name="Armbruster J."/>
            <person name="Bachantsang P."/>
            <person name="Baldwin J."/>
            <person name="Barry A."/>
            <person name="Bayul T."/>
            <person name="Blitshsteyn B."/>
            <person name="Bloom T."/>
            <person name="Blye J."/>
            <person name="Boguslavskiy L."/>
            <person name="Borowsky M."/>
            <person name="Boukhgalter B."/>
            <person name="Brunache A."/>
            <person name="Butler J."/>
            <person name="Calixte N."/>
            <person name="Calvo S."/>
            <person name="Camarata J."/>
            <person name="Campo K."/>
            <person name="Chang J."/>
            <person name="Cheshatsang Y."/>
            <person name="Citroen M."/>
            <person name="Collymore A."/>
            <person name="Considine T."/>
            <person name="Cook A."/>
            <person name="Cooke P."/>
            <person name="Corum B."/>
            <person name="Cuomo C."/>
            <person name="David R."/>
            <person name="Dawoe T."/>
            <person name="Degray S."/>
            <person name="Dodge S."/>
            <person name="Dooley K."/>
            <person name="Dorje P."/>
            <person name="Dorjee K."/>
            <person name="Dorris L."/>
            <person name="Duffey N."/>
            <person name="Dupes A."/>
            <person name="Elkins T."/>
            <person name="Engels R."/>
            <person name="Erickson J."/>
            <person name="Farina A."/>
            <person name="Faro S."/>
            <person name="Ferreira P."/>
            <person name="Fischer H."/>
            <person name="Fitzgerald M."/>
            <person name="Foley K."/>
            <person name="Gage D."/>
            <person name="Galagan J."/>
            <person name="Gearin G."/>
            <person name="Gnerre S."/>
            <person name="Gnirke A."/>
            <person name="Goyette A."/>
            <person name="Graham J."/>
            <person name="Grandbois E."/>
            <person name="Gyaltsen K."/>
            <person name="Hafez N."/>
            <person name="Hagopian D."/>
            <person name="Hagos B."/>
            <person name="Hall J."/>
            <person name="Hatcher B."/>
            <person name="Heller A."/>
            <person name="Higgins H."/>
            <person name="Honan T."/>
            <person name="Horn A."/>
            <person name="Houde N."/>
            <person name="Hughes L."/>
            <person name="Hulme W."/>
            <person name="Husby E."/>
            <person name="Iliev I."/>
            <person name="Jaffe D."/>
            <person name="Jones C."/>
            <person name="Kamal M."/>
            <person name="Kamat A."/>
            <person name="Kamvysselis M."/>
            <person name="Karlsson E."/>
            <person name="Kells C."/>
            <person name="Kieu A."/>
            <person name="Kisner P."/>
            <person name="Kodira C."/>
            <person name="Kulbokas E."/>
            <person name="Labutti K."/>
            <person name="Lama D."/>
            <person name="Landers T."/>
            <person name="Leger J."/>
            <person name="Levine S."/>
            <person name="Lewis D."/>
            <person name="Lewis T."/>
            <person name="Lindblad-toh K."/>
            <person name="Liu X."/>
            <person name="Lokyitsang T."/>
            <person name="Lokyitsang Y."/>
            <person name="Lucien O."/>
            <person name="Lui A."/>
            <person name="Ma L.J."/>
            <person name="Mabbitt R."/>
            <person name="Macdonald J."/>
            <person name="Maclean C."/>
            <person name="Major J."/>
            <person name="Manning J."/>
            <person name="Marabella R."/>
            <person name="Maru K."/>
            <person name="Matthews C."/>
            <person name="Mauceli E."/>
            <person name="Mccarthy M."/>
            <person name="Mcdonough S."/>
            <person name="Mcghee T."/>
            <person name="Meldrim J."/>
            <person name="Meneus L."/>
            <person name="Mesirov J."/>
            <person name="Mihalev A."/>
            <person name="Mihova T."/>
            <person name="Mikkelsen T."/>
            <person name="Mlenga V."/>
            <person name="Moru K."/>
            <person name="Mozes J."/>
            <person name="Mulrain L."/>
            <person name="Munson G."/>
            <person name="Naylor J."/>
            <person name="Newes C."/>
            <person name="Nguyen C."/>
            <person name="Nguyen N."/>
            <person name="Nguyen T."/>
            <person name="Nicol R."/>
            <person name="Nielsen C."/>
            <person name="Nizzari M."/>
            <person name="Norbu C."/>
            <person name="Norbu N."/>
            <person name="O'donnell P."/>
            <person name="Okoawo O."/>
            <person name="O'leary S."/>
            <person name="Omotosho B."/>
            <person name="O'neill K."/>
            <person name="Osman S."/>
            <person name="Parker S."/>
            <person name="Perrin D."/>
            <person name="Phunkhang P."/>
            <person name="Piqani B."/>
            <person name="Purcell S."/>
            <person name="Rachupka T."/>
            <person name="Ramasamy U."/>
            <person name="Rameau R."/>
            <person name="Ray V."/>
            <person name="Raymond C."/>
            <person name="Retta R."/>
            <person name="Richardson S."/>
            <person name="Rise C."/>
            <person name="Rodriguez J."/>
            <person name="Rogers J."/>
            <person name="Rogov P."/>
            <person name="Rutman M."/>
            <person name="Schupbach R."/>
            <person name="Seaman C."/>
            <person name="Settipalli S."/>
            <person name="Sharpe T."/>
            <person name="Sheridan J."/>
            <person name="Sherpa N."/>
            <person name="Shi J."/>
            <person name="Smirnov S."/>
            <person name="Smith C."/>
            <person name="Sougnez C."/>
            <person name="Spencer B."/>
            <person name="Stalker J."/>
            <person name="Stange-thomann N."/>
            <person name="Stavropoulos S."/>
            <person name="Stetson K."/>
            <person name="Stone C."/>
            <person name="Stone S."/>
            <person name="Stubbs M."/>
            <person name="Talamas J."/>
            <person name="Tchuinga P."/>
            <person name="Tenzing P."/>
            <person name="Tesfaye S."/>
            <person name="Theodore J."/>
            <person name="Thoulutsang Y."/>
            <person name="Topham K."/>
            <person name="Towey S."/>
            <person name="Tsamla T."/>
            <person name="Tsomo N."/>
            <person name="Vallee D."/>
            <person name="Vassiliev H."/>
            <person name="Venkataraman V."/>
            <person name="Vinson J."/>
            <person name="Vo A."/>
            <person name="Wade C."/>
            <person name="Wang S."/>
            <person name="Wangchuk T."/>
            <person name="Wangdi T."/>
            <person name="Whittaker C."/>
            <person name="Wilkinson J."/>
            <person name="Wu Y."/>
            <person name="Wyman D."/>
            <person name="Yadav S."/>
            <person name="Yang S."/>
            <person name="Yang X."/>
            <person name="Yeager S."/>
            <person name="Yee E."/>
            <person name="Young G."/>
            <person name="Zainoun J."/>
            <person name="Zembeck L."/>
            <person name="Zimmer A."/>
            <person name="Zody M."/>
            <person name="Lander E."/>
        </authorList>
    </citation>
    <scope>NUCLEOTIDE SEQUENCE [LARGE SCALE GENOMIC DNA]</scope>
</reference>
<keyword evidence="6" id="KW-0963">Cytoplasm</keyword>
<evidence type="ECO:0000313" key="11">
    <source>
        <dbReference type="Proteomes" id="UP000007875"/>
    </source>
</evidence>
<reference evidence="10" key="3">
    <citation type="submission" date="2025-09" db="UniProtKB">
        <authorList>
            <consortium name="Ensembl"/>
        </authorList>
    </citation>
    <scope>IDENTIFICATION</scope>
</reference>
<dbReference type="UniPathway" id="UPA00988"/>
<dbReference type="PANTHER" id="PTHR12896:SF1">
    <property type="entry name" value="ELONGATOR COMPLEX PROTEIN 4"/>
    <property type="match status" value="1"/>
</dbReference>
<organism evidence="10 11">
    <name type="scientific">Ciona savignyi</name>
    <name type="common">Pacific transparent sea squirt</name>
    <dbReference type="NCBI Taxonomy" id="51511"/>
    <lineage>
        <taxon>Eukaryota</taxon>
        <taxon>Metazoa</taxon>
        <taxon>Chordata</taxon>
        <taxon>Tunicata</taxon>
        <taxon>Ascidiacea</taxon>
        <taxon>Phlebobranchia</taxon>
        <taxon>Cionidae</taxon>
        <taxon>Ciona</taxon>
    </lineage>
</organism>
<dbReference type="InterPro" id="IPR008728">
    <property type="entry name" value="Elongator_complex_protein_4"/>
</dbReference>
<evidence type="ECO:0000256" key="5">
    <source>
        <dbReference type="ARBA" id="ARBA00020265"/>
    </source>
</evidence>
<dbReference type="Proteomes" id="UP000007875">
    <property type="component" value="Unassembled WGS sequence"/>
</dbReference>
<comment type="function">
    <text evidence="9">Component of the elongator complex which is required for multiple tRNA modifications, including mcm5U (5-methoxycarbonylmethyl uridine), mcm5s2U (5-methoxycarbonylmethyl-2-thiouridine), and ncm5U (5-carbamoylmethyl uridine). The elongator complex catalyzes the formation of carboxymethyluridine in the wobble base at position 34 in tRNAs.</text>
</comment>
<dbReference type="CDD" id="cd19494">
    <property type="entry name" value="Elp4"/>
    <property type="match status" value="1"/>
</dbReference>
<comment type="similarity">
    <text evidence="4">Belongs to the ELP4 family.</text>
</comment>
<evidence type="ECO:0000256" key="6">
    <source>
        <dbReference type="ARBA" id="ARBA00022490"/>
    </source>
</evidence>
<sequence length="365" mass="40637">SMKRTTFTKKSNKGVGGIVIPGTHPSLHNGLLLVSSGIPSLDVVLGGGLPVGSIMMIEEDSGRRFSKIIMKYFLAEGVMSTHSLFVASYDEKPQEIVEHLPKPVCKDTVSASKTDDMKIAFRYRDLSTASNSLDAPPKYGHFYDISQTMDEKDLENCEIETLNLNETSDTDFPLLNTSLQTILTKLKKMVSNSKFTAPKILDPTTRLNVLRVTIPNLGSPVWCDNSNTSVSAITRFLHALRSLARNCLMTCLITVPTHLYTPQQVTHIRHMVDCSIHLESFTGEKTNPVFIQFHGLLKIQKLPCLNSLVPYIPESLDLGFELKKTKFLIKCLHLPPDMSETALDDRKTQKSSPCDGTTLHKKLDF</sequence>
<dbReference type="InParanoid" id="H2YRH0"/>
<dbReference type="OMA" id="NTTMWDD"/>
<dbReference type="GO" id="GO:0033588">
    <property type="term" value="C:elongator holoenzyme complex"/>
    <property type="evidence" value="ECO:0007669"/>
    <property type="project" value="InterPro"/>
</dbReference>
<proteinExistence type="inferred from homology"/>
<dbReference type="AlphaFoldDB" id="H2YRH0"/>
<dbReference type="FunCoup" id="H2YRH0">
    <property type="interactions" value="381"/>
</dbReference>
<evidence type="ECO:0000256" key="4">
    <source>
        <dbReference type="ARBA" id="ARBA00007573"/>
    </source>
</evidence>
<evidence type="ECO:0000256" key="9">
    <source>
        <dbReference type="ARBA" id="ARBA00045238"/>
    </source>
</evidence>
<evidence type="ECO:0000256" key="2">
    <source>
        <dbReference type="ARBA" id="ARBA00004496"/>
    </source>
</evidence>
<keyword evidence="8" id="KW-0539">Nucleus</keyword>
<evidence type="ECO:0000313" key="10">
    <source>
        <dbReference type="Ensembl" id="ENSCSAVP00000007930.1"/>
    </source>
</evidence>
<dbReference type="InterPro" id="IPR027417">
    <property type="entry name" value="P-loop_NTPase"/>
</dbReference>
<dbReference type="Gene3D" id="3.40.50.300">
    <property type="entry name" value="P-loop containing nucleotide triphosphate hydrolases"/>
    <property type="match status" value="1"/>
</dbReference>